<protein>
    <submittedName>
        <fullName evidence="1">Uncharacterized protein</fullName>
    </submittedName>
</protein>
<comment type="caution">
    <text evidence="1">The sequence shown here is derived from an EMBL/GenBank/DDBJ whole genome shotgun (WGS) entry which is preliminary data.</text>
</comment>
<name>A0AAV5K1N3_9ROSI</name>
<dbReference type="Proteomes" id="UP001054252">
    <property type="component" value="Unassembled WGS sequence"/>
</dbReference>
<dbReference type="AlphaFoldDB" id="A0AAV5K1N3"/>
<organism evidence="1 2">
    <name type="scientific">Rubroshorea leprosula</name>
    <dbReference type="NCBI Taxonomy" id="152421"/>
    <lineage>
        <taxon>Eukaryota</taxon>
        <taxon>Viridiplantae</taxon>
        <taxon>Streptophyta</taxon>
        <taxon>Embryophyta</taxon>
        <taxon>Tracheophyta</taxon>
        <taxon>Spermatophyta</taxon>
        <taxon>Magnoliopsida</taxon>
        <taxon>eudicotyledons</taxon>
        <taxon>Gunneridae</taxon>
        <taxon>Pentapetalae</taxon>
        <taxon>rosids</taxon>
        <taxon>malvids</taxon>
        <taxon>Malvales</taxon>
        <taxon>Dipterocarpaceae</taxon>
        <taxon>Rubroshorea</taxon>
    </lineage>
</organism>
<keyword evidence="2" id="KW-1185">Reference proteome</keyword>
<proteinExistence type="predicted"/>
<gene>
    <name evidence="1" type="ORF">SLEP1_g27932</name>
</gene>
<accession>A0AAV5K1N3</accession>
<reference evidence="1 2" key="1">
    <citation type="journal article" date="2021" name="Commun. Biol.">
        <title>The genome of Shorea leprosula (Dipterocarpaceae) highlights the ecological relevance of drought in aseasonal tropical rainforests.</title>
        <authorList>
            <person name="Ng K.K.S."/>
            <person name="Kobayashi M.J."/>
            <person name="Fawcett J.A."/>
            <person name="Hatakeyama M."/>
            <person name="Paape T."/>
            <person name="Ng C.H."/>
            <person name="Ang C.C."/>
            <person name="Tnah L.H."/>
            <person name="Lee C.T."/>
            <person name="Nishiyama T."/>
            <person name="Sese J."/>
            <person name="O'Brien M.J."/>
            <person name="Copetti D."/>
            <person name="Mohd Noor M.I."/>
            <person name="Ong R.C."/>
            <person name="Putra M."/>
            <person name="Sireger I.Z."/>
            <person name="Indrioko S."/>
            <person name="Kosugi Y."/>
            <person name="Izuno A."/>
            <person name="Isagi Y."/>
            <person name="Lee S.L."/>
            <person name="Shimizu K.K."/>
        </authorList>
    </citation>
    <scope>NUCLEOTIDE SEQUENCE [LARGE SCALE GENOMIC DNA]</scope>
    <source>
        <strain evidence="1">214</strain>
    </source>
</reference>
<dbReference type="EMBL" id="BPVZ01000048">
    <property type="protein sequence ID" value="GKV17418.1"/>
    <property type="molecule type" value="Genomic_DNA"/>
</dbReference>
<evidence type="ECO:0000313" key="1">
    <source>
        <dbReference type="EMBL" id="GKV17418.1"/>
    </source>
</evidence>
<sequence>MLGVMMNQNRMKVLPDNCAAEIMMLTKEYHGMREKLPKAWHLFPGLDDQECMILILL</sequence>
<evidence type="ECO:0000313" key="2">
    <source>
        <dbReference type="Proteomes" id="UP001054252"/>
    </source>
</evidence>